<accession>F3ZWJ1</accession>
<dbReference type="HOGENOM" id="CLU_005588_2_0_9"/>
<organism evidence="3 4">
    <name type="scientific">Mahella australiensis (strain DSM 15567 / CIP 107919 / 50-1 BON)</name>
    <dbReference type="NCBI Taxonomy" id="697281"/>
    <lineage>
        <taxon>Bacteria</taxon>
        <taxon>Bacillati</taxon>
        <taxon>Bacillota</taxon>
        <taxon>Clostridia</taxon>
        <taxon>Thermoanaerobacterales</taxon>
        <taxon>Thermoanaerobacterales Family IV. Incertae Sedis</taxon>
        <taxon>Mahella</taxon>
    </lineage>
</organism>
<dbReference type="EMBL" id="CP002360">
    <property type="protein sequence ID" value="AEE95426.1"/>
    <property type="molecule type" value="Genomic_DNA"/>
</dbReference>
<dbReference type="Proteomes" id="UP000008457">
    <property type="component" value="Chromosome"/>
</dbReference>
<dbReference type="OrthoDB" id="9802848at2"/>
<dbReference type="InterPro" id="IPR025202">
    <property type="entry name" value="PLD-like_dom"/>
</dbReference>
<dbReference type="SUPFAM" id="SSF56024">
    <property type="entry name" value="Phospholipase D/nuclease"/>
    <property type="match status" value="1"/>
</dbReference>
<reference evidence="4" key="1">
    <citation type="submission" date="2010-11" db="EMBL/GenBank/DDBJ databases">
        <title>The complete genome of Mahella australiensis DSM 15567.</title>
        <authorList>
            <consortium name="US DOE Joint Genome Institute (JGI-PGF)"/>
            <person name="Lucas S."/>
            <person name="Copeland A."/>
            <person name="Lapidus A."/>
            <person name="Bruce D."/>
            <person name="Goodwin L."/>
            <person name="Pitluck S."/>
            <person name="Kyrpides N."/>
            <person name="Mavromatis K."/>
            <person name="Pagani I."/>
            <person name="Ivanova N."/>
            <person name="Teshima H."/>
            <person name="Brettin T."/>
            <person name="Detter J.C."/>
            <person name="Han C."/>
            <person name="Tapia R."/>
            <person name="Land M."/>
            <person name="Hauser L."/>
            <person name="Markowitz V."/>
            <person name="Cheng J.-F."/>
            <person name="Hugenholtz P."/>
            <person name="Woyke T."/>
            <person name="Wu D."/>
            <person name="Spring S."/>
            <person name="Pukall R."/>
            <person name="Steenblock K."/>
            <person name="Schneider S."/>
            <person name="Klenk H.-P."/>
            <person name="Eisen J.A."/>
        </authorList>
    </citation>
    <scope>NUCLEOTIDE SEQUENCE [LARGE SCALE GENOMIC DNA]</scope>
    <source>
        <strain evidence="4">DSM 15567 / CIP 107919 / 50-1 BON</strain>
    </source>
</reference>
<sequence>MGEYSYLYNKSTHGGNCITGDGDHLYIYLKESIAKAVNIDIIVAFLMESGVKLLAEDFKEAVNRGTALRILCGNYLNITQPQALYLLKDFLGDKVDLRFYNNPNKSFHPKAYIFRYKDNGEIFIGSSNISRSALTDGIEWNYRICSDTSPQDYAHFKQTFDDLFFNQSIIVDDNEMRKYSKNWKKPKLFYDLEKLENRTTEDSGFKQSQFVAEMRSEYITDAQDEDRKRGIIIGYPRPMGPQIEALYELKKARLDGWNKGIVVAATGVGKTFLAAFDSKEFKKVLFVAHREEILFQAERTFKCVRPEISTGFFSGEQKDRECDVLFATVQTLGRREYLDDKIFSRDEFDYIVIDEFHHAVAESYVNIIEYFRPKFLLGLTATPERLDNQDVFALCDYNLVYEVRLKEAINKGWLVPFRYYGIYDEIDYSGIDYKNGKYNEKQLEQVLSINKRADLILQNYLKYKSQRALGFCSSRNHAVFMAKYFKDHGINACAVISGNGYSNLDDTQTYLYVVERNEAVKRLKTAEIKVIFSVDIFNEGLDVPEVDMVMFLRPTESPTIFLQQLGRGLRKKGEKKYVNVLDFIGNYKKANLIPFFLTGDIKERNEKSRMAYLPDEDEYPEGCFVDFDFRLVDIFKRMWHEQKNLFDKVKEEYFRVKEYLGDRPSRLSMYTYLDENIYSVIRTKKELNIFKDYLSFLDKIGELLPSEQALIGTKAHEFLKEIENTNMTKMYKMPVLLAFYNKGNMKLAIDENDIYESFREFYSHPSNAIDLMKDNNTSNYKEWGKKEYVNLAKKNPIKFLLQSSPDFFRERNGQFCLAPALDKYINNPAFIEHYKDIIDYRTRKFYKERLEKRYVDEGMDIVDN</sequence>
<dbReference type="AlphaFoldDB" id="F3ZWJ1"/>
<dbReference type="KEGG" id="mas:Mahau_0207"/>
<evidence type="ECO:0000313" key="4">
    <source>
        <dbReference type="Proteomes" id="UP000008457"/>
    </source>
</evidence>
<dbReference type="Pfam" id="PF00271">
    <property type="entry name" value="Helicase_C"/>
    <property type="match status" value="1"/>
</dbReference>
<dbReference type="SMART" id="SM00490">
    <property type="entry name" value="HELICc"/>
    <property type="match status" value="1"/>
</dbReference>
<dbReference type="STRING" id="697281.Mahau_0207"/>
<feature type="domain" description="Helicase ATP-binding" evidence="1">
    <location>
        <begin position="251"/>
        <end position="401"/>
    </location>
</feature>
<dbReference type="CDD" id="cd09205">
    <property type="entry name" value="PLDc_N_DEXD_b3"/>
    <property type="match status" value="1"/>
</dbReference>
<dbReference type="Gene3D" id="3.40.50.300">
    <property type="entry name" value="P-loop containing nucleotide triphosphate hydrolases"/>
    <property type="match status" value="2"/>
</dbReference>
<protein>
    <submittedName>
        <fullName evidence="3">Type III restriction protein res subunit</fullName>
    </submittedName>
</protein>
<dbReference type="SUPFAM" id="SSF52540">
    <property type="entry name" value="P-loop containing nucleoside triphosphate hydrolases"/>
    <property type="match status" value="1"/>
</dbReference>
<dbReference type="GO" id="GO:0005829">
    <property type="term" value="C:cytosol"/>
    <property type="evidence" value="ECO:0007669"/>
    <property type="project" value="TreeGrafter"/>
</dbReference>
<dbReference type="PANTHER" id="PTHR47396:SF1">
    <property type="entry name" value="ATP-DEPENDENT HELICASE IRC3-RELATED"/>
    <property type="match status" value="1"/>
</dbReference>
<dbReference type="CDD" id="cd18032">
    <property type="entry name" value="DEXHc_RE_I_III_res"/>
    <property type="match status" value="1"/>
</dbReference>
<dbReference type="InterPro" id="IPR050742">
    <property type="entry name" value="Helicase_Restrict-Modif_Enz"/>
</dbReference>
<feature type="domain" description="Helicase C-terminal" evidence="2">
    <location>
        <begin position="455"/>
        <end position="612"/>
    </location>
</feature>
<dbReference type="GO" id="GO:0016787">
    <property type="term" value="F:hydrolase activity"/>
    <property type="evidence" value="ECO:0007669"/>
    <property type="project" value="InterPro"/>
</dbReference>
<gene>
    <name evidence="3" type="ordered locus">Mahau_0207</name>
</gene>
<name>F3ZWJ1_MAHA5</name>
<dbReference type="eggNOG" id="COG3886">
    <property type="taxonomic scope" value="Bacteria"/>
</dbReference>
<evidence type="ECO:0000259" key="1">
    <source>
        <dbReference type="PROSITE" id="PS51192"/>
    </source>
</evidence>
<dbReference type="PROSITE" id="PS51192">
    <property type="entry name" value="HELICASE_ATP_BIND_1"/>
    <property type="match status" value="1"/>
</dbReference>
<dbReference type="PROSITE" id="PS51194">
    <property type="entry name" value="HELICASE_CTER"/>
    <property type="match status" value="1"/>
</dbReference>
<keyword evidence="4" id="KW-1185">Reference proteome</keyword>
<dbReference type="GO" id="GO:0005524">
    <property type="term" value="F:ATP binding"/>
    <property type="evidence" value="ECO:0007669"/>
    <property type="project" value="InterPro"/>
</dbReference>
<dbReference type="RefSeq" id="WP_013779860.1">
    <property type="nucleotide sequence ID" value="NC_015520.1"/>
</dbReference>
<dbReference type="InterPro" id="IPR027417">
    <property type="entry name" value="P-loop_NTPase"/>
</dbReference>
<dbReference type="SMART" id="SM00487">
    <property type="entry name" value="DEXDc"/>
    <property type="match status" value="1"/>
</dbReference>
<dbReference type="eggNOG" id="COG1061">
    <property type="taxonomic scope" value="Bacteria"/>
</dbReference>
<reference evidence="3 4" key="2">
    <citation type="journal article" date="2011" name="Stand. Genomic Sci.">
        <title>Complete genome sequence of Mahella australiensis type strain (50-1 BON).</title>
        <authorList>
            <person name="Sikorski J."/>
            <person name="Teshima H."/>
            <person name="Nolan M."/>
            <person name="Lucas S."/>
            <person name="Hammon N."/>
            <person name="Deshpande S."/>
            <person name="Cheng J.F."/>
            <person name="Pitluck S."/>
            <person name="Liolios K."/>
            <person name="Pagani I."/>
            <person name="Ivanova N."/>
            <person name="Huntemann M."/>
            <person name="Mavromatis K."/>
            <person name="Ovchinikova G."/>
            <person name="Pati A."/>
            <person name="Tapia R."/>
            <person name="Han C."/>
            <person name="Goodwin L."/>
            <person name="Chen A."/>
            <person name="Palaniappan K."/>
            <person name="Land M."/>
            <person name="Hauser L."/>
            <person name="Ngatchou-Djao O.D."/>
            <person name="Rohde M."/>
            <person name="Pukall R."/>
            <person name="Spring S."/>
            <person name="Abt B."/>
            <person name="Goker M."/>
            <person name="Detter J.C."/>
            <person name="Woyke T."/>
            <person name="Bristow J."/>
            <person name="Markowitz V."/>
            <person name="Hugenholtz P."/>
            <person name="Eisen J.A."/>
            <person name="Kyrpides N.C."/>
            <person name="Klenk H.P."/>
            <person name="Lapidus A."/>
        </authorList>
    </citation>
    <scope>NUCLEOTIDE SEQUENCE [LARGE SCALE GENOMIC DNA]</scope>
    <source>
        <strain evidence="4">DSM 15567 / CIP 107919 / 50-1 BON</strain>
    </source>
</reference>
<evidence type="ECO:0000313" key="3">
    <source>
        <dbReference type="EMBL" id="AEE95426.1"/>
    </source>
</evidence>
<dbReference type="Pfam" id="PF04851">
    <property type="entry name" value="ResIII"/>
    <property type="match status" value="1"/>
</dbReference>
<dbReference type="Gene3D" id="3.30.870.10">
    <property type="entry name" value="Endonuclease Chain A"/>
    <property type="match status" value="1"/>
</dbReference>
<dbReference type="Pfam" id="PF13091">
    <property type="entry name" value="PLDc_2"/>
    <property type="match status" value="1"/>
</dbReference>
<dbReference type="GO" id="GO:0003677">
    <property type="term" value="F:DNA binding"/>
    <property type="evidence" value="ECO:0007669"/>
    <property type="project" value="InterPro"/>
</dbReference>
<dbReference type="PANTHER" id="PTHR47396">
    <property type="entry name" value="TYPE I RESTRICTION ENZYME ECOKI R PROTEIN"/>
    <property type="match status" value="1"/>
</dbReference>
<dbReference type="InterPro" id="IPR006935">
    <property type="entry name" value="Helicase/UvrB_N"/>
</dbReference>
<dbReference type="InterPro" id="IPR014001">
    <property type="entry name" value="Helicase_ATP-bd"/>
</dbReference>
<dbReference type="InterPro" id="IPR001650">
    <property type="entry name" value="Helicase_C-like"/>
</dbReference>
<proteinExistence type="predicted"/>
<dbReference type="CDD" id="cd18799">
    <property type="entry name" value="SF2_C_EcoAI-like"/>
    <property type="match status" value="1"/>
</dbReference>
<evidence type="ECO:0000259" key="2">
    <source>
        <dbReference type="PROSITE" id="PS51194"/>
    </source>
</evidence>